<dbReference type="AlphaFoldDB" id="A0A7W8XJB7"/>
<dbReference type="RefSeq" id="WP_183919291.1">
    <property type="nucleotide sequence ID" value="NZ_JACHBB010000014.1"/>
</dbReference>
<name>A0A7W8XJB7_9HYPH</name>
<protein>
    <submittedName>
        <fullName evidence="1">Uncharacterized protein</fullName>
    </submittedName>
</protein>
<accession>A0A7W8XJB7</accession>
<organism evidence="1 2">
    <name type="scientific">Rhizobium lentis</name>
    <dbReference type="NCBI Taxonomy" id="1138194"/>
    <lineage>
        <taxon>Bacteria</taxon>
        <taxon>Pseudomonadati</taxon>
        <taxon>Pseudomonadota</taxon>
        <taxon>Alphaproteobacteria</taxon>
        <taxon>Hyphomicrobiales</taxon>
        <taxon>Rhizobiaceae</taxon>
        <taxon>Rhizobium/Agrobacterium group</taxon>
        <taxon>Rhizobium</taxon>
    </lineage>
</organism>
<proteinExistence type="predicted"/>
<evidence type="ECO:0000313" key="2">
    <source>
        <dbReference type="Proteomes" id="UP000528824"/>
    </source>
</evidence>
<reference evidence="1 2" key="1">
    <citation type="submission" date="2020-08" db="EMBL/GenBank/DDBJ databases">
        <title>Genomic Encyclopedia of Type Strains, Phase IV (KMG-V): Genome sequencing to study the core and pangenomes of soil and plant-associated prokaryotes.</title>
        <authorList>
            <person name="Whitman W."/>
        </authorList>
    </citation>
    <scope>NUCLEOTIDE SEQUENCE [LARGE SCALE GENOMIC DNA]</scope>
    <source>
        <strain evidence="1 2">SEMIA 4034</strain>
    </source>
</reference>
<keyword evidence="2" id="KW-1185">Reference proteome</keyword>
<gene>
    <name evidence="1" type="ORF">GGI59_005629</name>
</gene>
<dbReference type="Proteomes" id="UP000528824">
    <property type="component" value="Unassembled WGS sequence"/>
</dbReference>
<sequence length="75" mass="8438">MPLFGFSLLDLAGFEFVLVPQGAKPENAITREKVISGIKDGPLDDLPNNTNLGEHLKFLVYLLRGRYDDIKQKCF</sequence>
<dbReference type="EMBL" id="JACHBC010000015">
    <property type="protein sequence ID" value="MBB5563927.1"/>
    <property type="molecule type" value="Genomic_DNA"/>
</dbReference>
<evidence type="ECO:0000313" key="1">
    <source>
        <dbReference type="EMBL" id="MBB5563927.1"/>
    </source>
</evidence>
<comment type="caution">
    <text evidence="1">The sequence shown here is derived from an EMBL/GenBank/DDBJ whole genome shotgun (WGS) entry which is preliminary data.</text>
</comment>